<dbReference type="EMBL" id="FONR01000021">
    <property type="protein sequence ID" value="SFG46138.1"/>
    <property type="molecule type" value="Genomic_DNA"/>
</dbReference>
<protein>
    <submittedName>
        <fullName evidence="1">Uncharacterized protein</fullName>
    </submittedName>
</protein>
<sequence length="113" mass="11778">MSATSARCSPAASDARLPAWIDAVEAGQLPGLTGFAYGAIAAPISQGMSCSDRKPPGVAFVRRQPGTKAAAPSVAWRSLPGKGPRLFTGEWSEKPEWLQRSGDVLCRVGPALV</sequence>
<proteinExistence type="predicted"/>
<evidence type="ECO:0000313" key="1">
    <source>
        <dbReference type="EMBL" id="SFG46138.1"/>
    </source>
</evidence>
<name>A0A1I2S012_9ACTN</name>
<organism evidence="1 2">
    <name type="scientific">Streptomyces mirabilis</name>
    <dbReference type="NCBI Taxonomy" id="68239"/>
    <lineage>
        <taxon>Bacteria</taxon>
        <taxon>Bacillati</taxon>
        <taxon>Actinomycetota</taxon>
        <taxon>Actinomycetes</taxon>
        <taxon>Kitasatosporales</taxon>
        <taxon>Streptomycetaceae</taxon>
        <taxon>Streptomyces</taxon>
    </lineage>
</organism>
<evidence type="ECO:0000313" key="2">
    <source>
        <dbReference type="Proteomes" id="UP000181942"/>
    </source>
</evidence>
<gene>
    <name evidence="1" type="ORF">SAMN02787118_12144</name>
</gene>
<dbReference type="AlphaFoldDB" id="A0A1I2S012"/>
<accession>A0A1I2S012</accession>
<reference evidence="1 2" key="1">
    <citation type="submission" date="2016-10" db="EMBL/GenBank/DDBJ databases">
        <authorList>
            <person name="de Groot N.N."/>
        </authorList>
    </citation>
    <scope>NUCLEOTIDE SEQUENCE [LARGE SCALE GENOMIC DNA]</scope>
    <source>
        <strain evidence="1 2">OK461</strain>
    </source>
</reference>
<dbReference type="Proteomes" id="UP000181942">
    <property type="component" value="Unassembled WGS sequence"/>
</dbReference>